<dbReference type="SUPFAM" id="SSF141986">
    <property type="entry name" value="LD-carboxypeptidase A C-terminal domain-like"/>
    <property type="match status" value="1"/>
</dbReference>
<comment type="caution">
    <text evidence="5">The sequence shown here is derived from an EMBL/GenBank/DDBJ whole genome shotgun (WGS) entry which is preliminary data.</text>
</comment>
<keyword evidence="5" id="KW-0645">Protease</keyword>
<dbReference type="Pfam" id="PF17676">
    <property type="entry name" value="Peptidase_S66C"/>
    <property type="match status" value="1"/>
</dbReference>
<dbReference type="PIRSF" id="PIRSF028757">
    <property type="entry name" value="LD-carboxypeptidase"/>
    <property type="match status" value="1"/>
</dbReference>
<dbReference type="InterPro" id="IPR029062">
    <property type="entry name" value="Class_I_gatase-like"/>
</dbReference>
<evidence type="ECO:0000256" key="1">
    <source>
        <dbReference type="ARBA" id="ARBA00010233"/>
    </source>
</evidence>
<dbReference type="SUPFAM" id="SSF52317">
    <property type="entry name" value="Class I glutamine amidotransferase-like"/>
    <property type="match status" value="1"/>
</dbReference>
<dbReference type="RefSeq" id="WP_165908364.1">
    <property type="nucleotide sequence ID" value="NZ_CP181386.1"/>
</dbReference>
<dbReference type="InterPro" id="IPR003507">
    <property type="entry name" value="S66_fam"/>
</dbReference>
<evidence type="ECO:0000259" key="4">
    <source>
        <dbReference type="Pfam" id="PF17676"/>
    </source>
</evidence>
<gene>
    <name evidence="5" type="ORF">EV684_101395</name>
</gene>
<dbReference type="AlphaFoldDB" id="A0A4R2MXU3"/>
<dbReference type="Gene3D" id="3.40.50.10740">
    <property type="entry name" value="Class I glutamine amidotransferase-like"/>
    <property type="match status" value="1"/>
</dbReference>
<dbReference type="Proteomes" id="UP000295106">
    <property type="component" value="Unassembled WGS sequence"/>
</dbReference>
<reference evidence="5 6" key="1">
    <citation type="submission" date="2019-03" db="EMBL/GenBank/DDBJ databases">
        <title>Genomic Encyclopedia of Type Strains, Phase IV (KMG-IV): sequencing the most valuable type-strain genomes for metagenomic binning, comparative biology and taxonomic classification.</title>
        <authorList>
            <person name="Goeker M."/>
        </authorList>
    </citation>
    <scope>NUCLEOTIDE SEQUENCE [LARGE SCALE GENOMIC DNA]</scope>
    <source>
        <strain evidence="5 6">DSM 1709</strain>
    </source>
</reference>
<dbReference type="Gene3D" id="3.50.30.60">
    <property type="entry name" value="LD-carboxypeptidase A C-terminal domain-like"/>
    <property type="match status" value="1"/>
</dbReference>
<evidence type="ECO:0000256" key="2">
    <source>
        <dbReference type="ARBA" id="ARBA00022801"/>
    </source>
</evidence>
<comment type="similarity">
    <text evidence="1">Belongs to the peptidase S66 family.</text>
</comment>
<dbReference type="InterPro" id="IPR027478">
    <property type="entry name" value="LdcA_N"/>
</dbReference>
<dbReference type="EMBL" id="SLXD01000001">
    <property type="protein sequence ID" value="TCP05523.1"/>
    <property type="molecule type" value="Genomic_DNA"/>
</dbReference>
<name>A0A4R2MXU3_RUBGE</name>
<sequence>MATIYPAPLHPGSRIAVTAPSSGVAPRLHARLELALSVLRARGFLVEEGRCLRQQQDDASAPATERAAELMALLLREDVDAIVPPWGGELAIEVLQRLDWAALGRARPKWLLGYSDTSTLLLPITLHLGWATAHGPCLMDLVPGQDDPLTASLFEHLATPAGGRFVQAASSRWQRQWTDFASAPQQPYQLSETTVWRPVNAAAARPLDLQGRLIGGCIDTLMHLAASRDGDVPGFVLRAAARGEATLLYLENAELSPPALVRALRGLRAAGWFDGVAAVLIGRSGAEPVDDPQRLDDARAVDQSLADLTCPVLADLDIGHRPPQWLLINGAMARLRWDGRSAAGTLEQTLA</sequence>
<dbReference type="InterPro" id="IPR040449">
    <property type="entry name" value="Peptidase_S66_N"/>
</dbReference>
<dbReference type="InterPro" id="IPR027461">
    <property type="entry name" value="Carboxypeptidase_A_C_sf"/>
</dbReference>
<evidence type="ECO:0000313" key="5">
    <source>
        <dbReference type="EMBL" id="TCP05523.1"/>
    </source>
</evidence>
<dbReference type="CDD" id="cd07062">
    <property type="entry name" value="Peptidase_S66_mccF_like"/>
    <property type="match status" value="1"/>
</dbReference>
<dbReference type="PANTHER" id="PTHR30237">
    <property type="entry name" value="MURAMOYLTETRAPEPTIDE CARBOXYPEPTIDASE"/>
    <property type="match status" value="1"/>
</dbReference>
<dbReference type="GO" id="GO:0004180">
    <property type="term" value="F:carboxypeptidase activity"/>
    <property type="evidence" value="ECO:0007669"/>
    <property type="project" value="UniProtKB-KW"/>
</dbReference>
<feature type="domain" description="LD-carboxypeptidase C-terminal" evidence="4">
    <location>
        <begin position="210"/>
        <end position="335"/>
    </location>
</feature>
<dbReference type="Pfam" id="PF02016">
    <property type="entry name" value="Peptidase_S66"/>
    <property type="match status" value="1"/>
</dbReference>
<evidence type="ECO:0000259" key="3">
    <source>
        <dbReference type="Pfam" id="PF02016"/>
    </source>
</evidence>
<dbReference type="InterPro" id="IPR040921">
    <property type="entry name" value="Peptidase_S66C"/>
</dbReference>
<feature type="domain" description="LD-carboxypeptidase N-terminal" evidence="3">
    <location>
        <begin position="15"/>
        <end position="135"/>
    </location>
</feature>
<proteinExistence type="inferred from homology"/>
<keyword evidence="2" id="KW-0378">Hydrolase</keyword>
<organism evidence="5 6">
    <name type="scientific">Rubrivivax gelatinosus</name>
    <name type="common">Rhodocyclus gelatinosus</name>
    <name type="synonym">Rhodopseudomonas gelatinosa</name>
    <dbReference type="NCBI Taxonomy" id="28068"/>
    <lineage>
        <taxon>Bacteria</taxon>
        <taxon>Pseudomonadati</taxon>
        <taxon>Pseudomonadota</taxon>
        <taxon>Betaproteobacteria</taxon>
        <taxon>Burkholderiales</taxon>
        <taxon>Sphaerotilaceae</taxon>
        <taxon>Rubrivivax</taxon>
    </lineage>
</organism>
<accession>A0A4R2MXU3</accession>
<dbReference type="GeneID" id="99687122"/>
<evidence type="ECO:0000313" key="6">
    <source>
        <dbReference type="Proteomes" id="UP000295106"/>
    </source>
</evidence>
<protein>
    <submittedName>
        <fullName evidence="5">Muramoyltetrapeptide carboxypeptidase LdcA involved in peptidoglycan recycling</fullName>
    </submittedName>
</protein>
<keyword evidence="5" id="KW-0121">Carboxypeptidase</keyword>